<keyword evidence="20" id="KW-1185">Reference proteome</keyword>
<evidence type="ECO:0000256" key="17">
    <source>
        <dbReference type="SAM" id="Phobius"/>
    </source>
</evidence>
<sequence>MEPSRRLLLSDYDGAIVSPLPSPPLTASSSSAATPFRPGVAVVVGILTSVFSITFLLLLYAKHCKRSAAESSGPYGSGERRNSGVDRAVVESLPVFRFGALRGQKSGLECAVCLGQFEPTEALRLLPKCRHGFHVECVDTWLDAHSTCPLCRSRVDPEDVLLLPEPPKPSITGPPDPPESKTTTAAAPAKEKDASFAPAPAPSPATFRGFFSGRHSTGSVRAPGRVGPASRRSADLVAGGAAAAKVRKDRVLLMEPAAAVAEPDPEAFDRRFGHRILVSTAGGCDGETAPAAKQRWSEVRPSDLMFVRSEMLVTAGRYSCSAAMLNSGNGRSVISARSLSELAGVSRLPPIRAGKKVASREPPLARLVGGPAQAGGPGANHHPALTALAPRPLLRLAHFAAPRKAPSFRRSPCHACLESRAGEVKRESMLLLRGSRGKVCWLRNTGGRDRLRPAYGAGFDALRIFCGALR</sequence>
<dbReference type="EnsemblPlants" id="LPERR06G21590.1">
    <property type="protein sequence ID" value="LPERR06G21590.1"/>
    <property type="gene ID" value="LPERR06G21590"/>
</dbReference>
<dbReference type="InterPro" id="IPR013083">
    <property type="entry name" value="Znf_RING/FYVE/PHD"/>
</dbReference>
<evidence type="ECO:0000256" key="10">
    <source>
        <dbReference type="ARBA" id="ARBA00022786"/>
    </source>
</evidence>
<evidence type="ECO:0000256" key="16">
    <source>
        <dbReference type="SAM" id="MobiDB-lite"/>
    </source>
</evidence>
<dbReference type="GO" id="GO:0008270">
    <property type="term" value="F:zinc ion binding"/>
    <property type="evidence" value="ECO:0007669"/>
    <property type="project" value="UniProtKB-KW"/>
</dbReference>
<evidence type="ECO:0000256" key="5">
    <source>
        <dbReference type="ARBA" id="ARBA00022679"/>
    </source>
</evidence>
<reference evidence="19" key="3">
    <citation type="submission" date="2015-04" db="UniProtKB">
        <authorList>
            <consortium name="EnsemblPlants"/>
        </authorList>
    </citation>
    <scope>IDENTIFICATION</scope>
</reference>
<dbReference type="InterPro" id="IPR001841">
    <property type="entry name" value="Znf_RING"/>
</dbReference>
<feature type="compositionally biased region" description="Pro residues" evidence="16">
    <location>
        <begin position="164"/>
        <end position="177"/>
    </location>
</feature>
<feature type="region of interest" description="Disordered" evidence="16">
    <location>
        <begin position="161"/>
        <end position="231"/>
    </location>
</feature>
<evidence type="ECO:0000256" key="15">
    <source>
        <dbReference type="PROSITE-ProRule" id="PRU00175"/>
    </source>
</evidence>
<dbReference type="FunFam" id="3.30.40.10:FF:000285">
    <property type="entry name" value="RING-H2 finger protein ATL43"/>
    <property type="match status" value="1"/>
</dbReference>
<dbReference type="eggNOG" id="KOG0800">
    <property type="taxonomic scope" value="Eukaryota"/>
</dbReference>
<evidence type="ECO:0000256" key="14">
    <source>
        <dbReference type="ARBA" id="ARBA00024209"/>
    </source>
</evidence>
<evidence type="ECO:0000256" key="8">
    <source>
        <dbReference type="ARBA" id="ARBA00022729"/>
    </source>
</evidence>
<dbReference type="SUPFAM" id="SSF57850">
    <property type="entry name" value="RING/U-box"/>
    <property type="match status" value="1"/>
</dbReference>
<keyword evidence="5" id="KW-0808">Transferase</keyword>
<comment type="pathway">
    <text evidence="3">Protein modification; protein ubiquitination.</text>
</comment>
<reference evidence="20" key="2">
    <citation type="submission" date="2013-12" db="EMBL/GenBank/DDBJ databases">
        <authorList>
            <person name="Yu Y."/>
            <person name="Lee S."/>
            <person name="de Baynast K."/>
            <person name="Wissotski M."/>
            <person name="Liu L."/>
            <person name="Talag J."/>
            <person name="Goicoechea J."/>
            <person name="Angelova A."/>
            <person name="Jetty R."/>
            <person name="Kudrna D."/>
            <person name="Golser W."/>
            <person name="Rivera L."/>
            <person name="Zhang J."/>
            <person name="Wing R."/>
        </authorList>
    </citation>
    <scope>NUCLEOTIDE SEQUENCE</scope>
</reference>
<dbReference type="AlphaFoldDB" id="A0A0D9WTM6"/>
<evidence type="ECO:0000256" key="6">
    <source>
        <dbReference type="ARBA" id="ARBA00022692"/>
    </source>
</evidence>
<keyword evidence="6 17" id="KW-0812">Transmembrane</keyword>
<dbReference type="Gene3D" id="3.30.40.10">
    <property type="entry name" value="Zinc/RING finger domain, C3HC4 (zinc finger)"/>
    <property type="match status" value="1"/>
</dbReference>
<dbReference type="Gramene" id="LPERR06G21590.1">
    <property type="protein sequence ID" value="LPERR06G21590.1"/>
    <property type="gene ID" value="LPERR06G21590"/>
</dbReference>
<evidence type="ECO:0000256" key="7">
    <source>
        <dbReference type="ARBA" id="ARBA00022723"/>
    </source>
</evidence>
<evidence type="ECO:0000256" key="12">
    <source>
        <dbReference type="ARBA" id="ARBA00022989"/>
    </source>
</evidence>
<dbReference type="CDD" id="cd16461">
    <property type="entry name" value="RING-H2_EL5-like"/>
    <property type="match status" value="1"/>
</dbReference>
<evidence type="ECO:0000313" key="20">
    <source>
        <dbReference type="Proteomes" id="UP000032180"/>
    </source>
</evidence>
<dbReference type="GO" id="GO:0061630">
    <property type="term" value="F:ubiquitin protein ligase activity"/>
    <property type="evidence" value="ECO:0007669"/>
    <property type="project" value="UniProtKB-EC"/>
</dbReference>
<protein>
    <recommendedName>
        <fullName evidence="4">RING-type E3 ubiquitin transferase</fullName>
        <ecNumber evidence="4">2.3.2.27</ecNumber>
    </recommendedName>
</protein>
<dbReference type="PANTHER" id="PTHR46539">
    <property type="entry name" value="E3 UBIQUITIN-PROTEIN LIGASE ATL42"/>
    <property type="match status" value="1"/>
</dbReference>
<keyword evidence="10" id="KW-0833">Ubl conjugation pathway</keyword>
<evidence type="ECO:0000256" key="4">
    <source>
        <dbReference type="ARBA" id="ARBA00012483"/>
    </source>
</evidence>
<dbReference type="PANTHER" id="PTHR46539:SF2">
    <property type="entry name" value="RING-H2 FINGER PROTEIN ATL43"/>
    <property type="match status" value="1"/>
</dbReference>
<dbReference type="STRING" id="77586.A0A0D9WTM6"/>
<dbReference type="SMART" id="SM00184">
    <property type="entry name" value="RING"/>
    <property type="match status" value="1"/>
</dbReference>
<keyword evidence="13 17" id="KW-0472">Membrane</keyword>
<evidence type="ECO:0000259" key="18">
    <source>
        <dbReference type="PROSITE" id="PS50089"/>
    </source>
</evidence>
<comment type="subcellular location">
    <subcellularLocation>
        <location evidence="2">Membrane</location>
        <topology evidence="2">Single-pass membrane protein</topology>
    </subcellularLocation>
</comment>
<keyword evidence="8" id="KW-0732">Signal</keyword>
<dbReference type="EC" id="2.3.2.27" evidence="4"/>
<evidence type="ECO:0000256" key="13">
    <source>
        <dbReference type="ARBA" id="ARBA00023136"/>
    </source>
</evidence>
<comment type="similarity">
    <text evidence="14">Belongs to the RING-type zinc finger family. ATL subfamily.</text>
</comment>
<keyword evidence="7" id="KW-0479">Metal-binding</keyword>
<evidence type="ECO:0000313" key="19">
    <source>
        <dbReference type="EnsemblPlants" id="LPERR06G21590.1"/>
    </source>
</evidence>
<comment type="catalytic activity">
    <reaction evidence="1">
        <text>S-ubiquitinyl-[E2 ubiquitin-conjugating enzyme]-L-cysteine + [acceptor protein]-L-lysine = [E2 ubiquitin-conjugating enzyme]-L-cysteine + N(6)-ubiquitinyl-[acceptor protein]-L-lysine.</text>
        <dbReference type="EC" id="2.3.2.27"/>
    </reaction>
</comment>
<name>A0A0D9WTM6_9ORYZ</name>
<reference evidence="19 20" key="1">
    <citation type="submission" date="2012-08" db="EMBL/GenBank/DDBJ databases">
        <title>Oryza genome evolution.</title>
        <authorList>
            <person name="Wing R.A."/>
        </authorList>
    </citation>
    <scope>NUCLEOTIDE SEQUENCE</scope>
</reference>
<dbReference type="Proteomes" id="UP000032180">
    <property type="component" value="Chromosome 6"/>
</dbReference>
<dbReference type="GO" id="GO:0016020">
    <property type="term" value="C:membrane"/>
    <property type="evidence" value="ECO:0007669"/>
    <property type="project" value="UniProtKB-SubCell"/>
</dbReference>
<proteinExistence type="inferred from homology"/>
<evidence type="ECO:0000256" key="9">
    <source>
        <dbReference type="ARBA" id="ARBA00022771"/>
    </source>
</evidence>
<dbReference type="Pfam" id="PF13639">
    <property type="entry name" value="zf-RING_2"/>
    <property type="match status" value="1"/>
</dbReference>
<keyword evidence="11" id="KW-0862">Zinc</keyword>
<keyword evidence="12 17" id="KW-1133">Transmembrane helix</keyword>
<feature type="domain" description="RING-type" evidence="18">
    <location>
        <begin position="110"/>
        <end position="152"/>
    </location>
</feature>
<dbReference type="HOGENOM" id="CLU_046350_1_0_1"/>
<evidence type="ECO:0000256" key="11">
    <source>
        <dbReference type="ARBA" id="ARBA00022833"/>
    </source>
</evidence>
<feature type="transmembrane region" description="Helical" evidence="17">
    <location>
        <begin position="39"/>
        <end position="61"/>
    </location>
</feature>
<keyword evidence="9 15" id="KW-0863">Zinc-finger</keyword>
<dbReference type="PROSITE" id="PS50089">
    <property type="entry name" value="ZF_RING_2"/>
    <property type="match status" value="1"/>
</dbReference>
<organism evidence="19 20">
    <name type="scientific">Leersia perrieri</name>
    <dbReference type="NCBI Taxonomy" id="77586"/>
    <lineage>
        <taxon>Eukaryota</taxon>
        <taxon>Viridiplantae</taxon>
        <taxon>Streptophyta</taxon>
        <taxon>Embryophyta</taxon>
        <taxon>Tracheophyta</taxon>
        <taxon>Spermatophyta</taxon>
        <taxon>Magnoliopsida</taxon>
        <taxon>Liliopsida</taxon>
        <taxon>Poales</taxon>
        <taxon>Poaceae</taxon>
        <taxon>BOP clade</taxon>
        <taxon>Oryzoideae</taxon>
        <taxon>Oryzeae</taxon>
        <taxon>Oryzinae</taxon>
        <taxon>Leersia</taxon>
    </lineage>
</organism>
<accession>A0A0D9WTM6</accession>
<evidence type="ECO:0000256" key="2">
    <source>
        <dbReference type="ARBA" id="ARBA00004167"/>
    </source>
</evidence>
<evidence type="ECO:0000256" key="1">
    <source>
        <dbReference type="ARBA" id="ARBA00000900"/>
    </source>
</evidence>
<evidence type="ECO:0000256" key="3">
    <source>
        <dbReference type="ARBA" id="ARBA00004906"/>
    </source>
</evidence>